<feature type="compositionally biased region" description="Basic and acidic residues" evidence="1">
    <location>
        <begin position="284"/>
        <end position="295"/>
    </location>
</feature>
<dbReference type="GeneID" id="66053594"/>
<reference evidence="2 3" key="1">
    <citation type="journal article" date="2007" name="Science">
        <title>The Chlamydomonas genome reveals the evolution of key animal and plant functions.</title>
        <authorList>
            <person name="Merchant S.S."/>
            <person name="Prochnik S.E."/>
            <person name="Vallon O."/>
            <person name="Harris E.H."/>
            <person name="Karpowicz S.J."/>
            <person name="Witman G.B."/>
            <person name="Terry A."/>
            <person name="Salamov A."/>
            <person name="Fritz-Laylin L.K."/>
            <person name="Marechal-Drouard L."/>
            <person name="Marshall W.F."/>
            <person name="Qu L.H."/>
            <person name="Nelson D.R."/>
            <person name="Sanderfoot A.A."/>
            <person name="Spalding M.H."/>
            <person name="Kapitonov V.V."/>
            <person name="Ren Q."/>
            <person name="Ferris P."/>
            <person name="Lindquist E."/>
            <person name="Shapiro H."/>
            <person name="Lucas S.M."/>
            <person name="Grimwood J."/>
            <person name="Schmutz J."/>
            <person name="Cardol P."/>
            <person name="Cerutti H."/>
            <person name="Chanfreau G."/>
            <person name="Chen C.L."/>
            <person name="Cognat V."/>
            <person name="Croft M.T."/>
            <person name="Dent R."/>
            <person name="Dutcher S."/>
            <person name="Fernandez E."/>
            <person name="Fukuzawa H."/>
            <person name="Gonzalez-Ballester D."/>
            <person name="Gonzalez-Halphen D."/>
            <person name="Hallmann A."/>
            <person name="Hanikenne M."/>
            <person name="Hippler M."/>
            <person name="Inwood W."/>
            <person name="Jabbari K."/>
            <person name="Kalanon M."/>
            <person name="Kuras R."/>
            <person name="Lefebvre P.A."/>
            <person name="Lemaire S.D."/>
            <person name="Lobanov A.V."/>
            <person name="Lohr M."/>
            <person name="Manuell A."/>
            <person name="Meier I."/>
            <person name="Mets L."/>
            <person name="Mittag M."/>
            <person name="Mittelmeier T."/>
            <person name="Moroney J.V."/>
            <person name="Moseley J."/>
            <person name="Napoli C."/>
            <person name="Nedelcu A.M."/>
            <person name="Niyogi K."/>
            <person name="Novoselov S.V."/>
            <person name="Paulsen I.T."/>
            <person name="Pazour G."/>
            <person name="Purton S."/>
            <person name="Ral J.P."/>
            <person name="Riano-Pachon D.M."/>
            <person name="Riekhof W."/>
            <person name="Rymarquis L."/>
            <person name="Schroda M."/>
            <person name="Stern D."/>
            <person name="Umen J."/>
            <person name="Willows R."/>
            <person name="Wilson N."/>
            <person name="Zimmer S.L."/>
            <person name="Allmer J."/>
            <person name="Balk J."/>
            <person name="Bisova K."/>
            <person name="Chen C.J."/>
            <person name="Elias M."/>
            <person name="Gendler K."/>
            <person name="Hauser C."/>
            <person name="Lamb M.R."/>
            <person name="Ledford H."/>
            <person name="Long J.C."/>
            <person name="Minagawa J."/>
            <person name="Page M.D."/>
            <person name="Pan J."/>
            <person name="Pootakham W."/>
            <person name="Roje S."/>
            <person name="Rose A."/>
            <person name="Stahlberg E."/>
            <person name="Terauchi A.M."/>
            <person name="Yang P."/>
            <person name="Ball S."/>
            <person name="Bowler C."/>
            <person name="Dieckmann C.L."/>
            <person name="Gladyshev V.N."/>
            <person name="Green P."/>
            <person name="Jorgensen R."/>
            <person name="Mayfield S."/>
            <person name="Mueller-Roeber B."/>
            <person name="Rajamani S."/>
            <person name="Sayre R.T."/>
            <person name="Brokstein P."/>
            <person name="Dubchak I."/>
            <person name="Goodstein D."/>
            <person name="Hornick L."/>
            <person name="Huang Y.W."/>
            <person name="Jhaveri J."/>
            <person name="Luo Y."/>
            <person name="Martinez D."/>
            <person name="Ngau W.C."/>
            <person name="Otillar B."/>
            <person name="Poliakov A."/>
            <person name="Porter A."/>
            <person name="Szajkowski L."/>
            <person name="Werner G."/>
            <person name="Zhou K."/>
            <person name="Grigoriev I.V."/>
            <person name="Rokhsar D.S."/>
            <person name="Grossman A.R."/>
        </authorList>
    </citation>
    <scope>NUCLEOTIDE SEQUENCE [LARGE SCALE GENOMIC DNA]</scope>
    <source>
        <strain evidence="3">CC-503</strain>
    </source>
</reference>
<dbReference type="GO" id="GO:0017056">
    <property type="term" value="F:structural constituent of nuclear pore"/>
    <property type="evidence" value="ECO:0000318"/>
    <property type="project" value="GO_Central"/>
</dbReference>
<evidence type="ECO:0000313" key="3">
    <source>
        <dbReference type="Proteomes" id="UP000006906"/>
    </source>
</evidence>
<dbReference type="RefSeq" id="XP_042923454.1">
    <property type="nucleotide sequence ID" value="XM_043062748.1"/>
</dbReference>
<dbReference type="GO" id="GO:0005543">
    <property type="term" value="F:phospholipid binding"/>
    <property type="evidence" value="ECO:0000318"/>
    <property type="project" value="GO_Central"/>
</dbReference>
<dbReference type="InterPro" id="IPR026010">
    <property type="entry name" value="NSP1/NUP62"/>
</dbReference>
<dbReference type="STRING" id="3055.A0A2K3DMJ9"/>
<dbReference type="Proteomes" id="UP000006906">
    <property type="component" value="Chromosome 6"/>
</dbReference>
<gene>
    <name evidence="2" type="ORF">CHLRE_06g258566v5</name>
</gene>
<sequence length="599" mass="60281">MRMDTNYDWSGLRALQQVYGPERLGDIRRSLCERPYDQPIALFDAQDGRITARYRGALKARLDRWKSQCLPHQPRLRIYDLALQSRSGNSFAQRLQLRPGAALRLRGFDTDGHTLVVELVSAGEQGSNSNSTSNNNSASNSSSASNSNSASSCSSSSTSNSSTGGGGGIPAAVRLTSNGTCWGKAALTGAIGKERLSEIQHLVTNTGRPYPLTIAVVDPDTGAITGRFSGALRLQRDGPFLSPYIACSKLKRRLALRKGAQLLLRRFDEASRTLEVTVLRRGGRREGDSDSKAERSAAIGKDVSGPAAGVAAAATHQQAPPPPPPPMVSSSAAASPSPSGVGSDGASHYPMAIADHQWQAATAGPAASRGGGGAVPAATSAAAAGPARSPPAAPDRLAPPPPPQGYVEPAAAQLPPPQQGAGGMGHGHAVSAPAPAAAASLRLDDAGAAVEAGAAASRDSGSGGSSGGGGAVVTPLVPVVAEQIGGKRAEEEDDGGERRAAEGGAAGRLSAGSGPLPSQQSAPDPLADVLAALRGVEAARAEADVAATAAAASAAAAEAAQAAVNAATAEAEVKAAAYLAAVAPARPLGGQARKCRAED</sequence>
<evidence type="ECO:0000256" key="1">
    <source>
        <dbReference type="SAM" id="MobiDB-lite"/>
    </source>
</evidence>
<dbReference type="GO" id="GO:0044613">
    <property type="term" value="C:nuclear pore central transport channel"/>
    <property type="evidence" value="ECO:0000318"/>
    <property type="project" value="GO_Central"/>
</dbReference>
<dbReference type="AlphaFoldDB" id="A0A2K3DMJ9"/>
<feature type="region of interest" description="Disordered" evidence="1">
    <location>
        <begin position="454"/>
        <end position="525"/>
    </location>
</feature>
<feature type="compositionally biased region" description="Low complexity" evidence="1">
    <location>
        <begin position="375"/>
        <end position="387"/>
    </location>
</feature>
<feature type="region of interest" description="Disordered" evidence="1">
    <location>
        <begin position="360"/>
        <end position="431"/>
    </location>
</feature>
<dbReference type="Gramene" id="PNW81748">
    <property type="protein sequence ID" value="PNW81748"/>
    <property type="gene ID" value="CHLRE_06g258566v5"/>
</dbReference>
<feature type="compositionally biased region" description="Low complexity" evidence="1">
    <location>
        <begin position="303"/>
        <end position="318"/>
    </location>
</feature>
<dbReference type="InParanoid" id="A0A2K3DMJ9"/>
<feature type="region of interest" description="Disordered" evidence="1">
    <location>
        <begin position="282"/>
        <end position="348"/>
    </location>
</feature>
<feature type="compositionally biased region" description="Low complexity" evidence="1">
    <location>
        <begin position="127"/>
        <end position="162"/>
    </location>
</feature>
<dbReference type="OrthoDB" id="562094at2759"/>
<name>A0A2K3DMJ9_CHLRE</name>
<evidence type="ECO:0000313" key="2">
    <source>
        <dbReference type="EMBL" id="PNW81748.1"/>
    </source>
</evidence>
<dbReference type="EMBL" id="CM008967">
    <property type="protein sequence ID" value="PNW81748.1"/>
    <property type="molecule type" value="Genomic_DNA"/>
</dbReference>
<dbReference type="PANTHER" id="PTHR12084">
    <property type="entry name" value="NUCLEAR PORE GLYCOPROTEIN P62-RELATED"/>
    <property type="match status" value="1"/>
</dbReference>
<accession>A0A2K3DMJ9</accession>
<dbReference type="PANTHER" id="PTHR12084:SF0">
    <property type="entry name" value="NUCLEAR PORE GLYCOPROTEIN P62"/>
    <property type="match status" value="1"/>
</dbReference>
<protein>
    <submittedName>
        <fullName evidence="2">Uncharacterized protein</fullName>
    </submittedName>
</protein>
<dbReference type="GO" id="GO:0006405">
    <property type="term" value="P:RNA export from nucleus"/>
    <property type="evidence" value="ECO:0000318"/>
    <property type="project" value="GO_Central"/>
</dbReference>
<feature type="region of interest" description="Disordered" evidence="1">
    <location>
        <begin position="124"/>
        <end position="166"/>
    </location>
</feature>
<dbReference type="GO" id="GO:0006606">
    <property type="term" value="P:protein import into nucleus"/>
    <property type="evidence" value="ECO:0000318"/>
    <property type="project" value="GO_Central"/>
</dbReference>
<organism evidence="2 3">
    <name type="scientific">Chlamydomonas reinhardtii</name>
    <name type="common">Chlamydomonas smithii</name>
    <dbReference type="NCBI Taxonomy" id="3055"/>
    <lineage>
        <taxon>Eukaryota</taxon>
        <taxon>Viridiplantae</taxon>
        <taxon>Chlorophyta</taxon>
        <taxon>core chlorophytes</taxon>
        <taxon>Chlorophyceae</taxon>
        <taxon>CS clade</taxon>
        <taxon>Chlamydomonadales</taxon>
        <taxon>Chlamydomonadaceae</taxon>
        <taxon>Chlamydomonas</taxon>
    </lineage>
</organism>
<proteinExistence type="predicted"/>
<feature type="compositionally biased region" description="Low complexity" evidence="1">
    <location>
        <begin position="328"/>
        <end position="347"/>
    </location>
</feature>
<feature type="compositionally biased region" description="Basic and acidic residues" evidence="1">
    <location>
        <begin position="485"/>
        <end position="501"/>
    </location>
</feature>
<feature type="compositionally biased region" description="Gly residues" evidence="1">
    <location>
        <begin position="461"/>
        <end position="471"/>
    </location>
</feature>
<feature type="compositionally biased region" description="Pro residues" evidence="1">
    <location>
        <begin position="388"/>
        <end position="404"/>
    </location>
</feature>
<keyword evidence="3" id="KW-1185">Reference proteome</keyword>
<dbReference type="KEGG" id="cre:CHLRE_06g258566v5"/>